<evidence type="ECO:0000259" key="1">
    <source>
        <dbReference type="Pfam" id="PF12728"/>
    </source>
</evidence>
<protein>
    <submittedName>
        <fullName evidence="2">Helix-turn-helix domain-containing protein</fullName>
    </submittedName>
</protein>
<accession>A0ABS8BMB2</accession>
<dbReference type="RefSeq" id="WP_226764605.1">
    <property type="nucleotide sequence ID" value="NZ_JAJAWG010000007.1"/>
</dbReference>
<evidence type="ECO:0000313" key="3">
    <source>
        <dbReference type="Proteomes" id="UP001198034"/>
    </source>
</evidence>
<dbReference type="InterPro" id="IPR041657">
    <property type="entry name" value="HTH_17"/>
</dbReference>
<gene>
    <name evidence="2" type="ORF">LG219_11350</name>
</gene>
<sequence>MHDSNEKLTPAQAALILNKKESTLARERSRGTGCAYLKQNGKVLYLRSDVKAYAAKSTTRHDPSEAK</sequence>
<organism evidence="2 3">
    <name type="scientific">Deefgea salmonis</name>
    <dbReference type="NCBI Taxonomy" id="2875502"/>
    <lineage>
        <taxon>Bacteria</taxon>
        <taxon>Pseudomonadati</taxon>
        <taxon>Pseudomonadota</taxon>
        <taxon>Betaproteobacteria</taxon>
        <taxon>Neisseriales</taxon>
        <taxon>Chitinibacteraceae</taxon>
        <taxon>Deefgea</taxon>
    </lineage>
</organism>
<dbReference type="Proteomes" id="UP001198034">
    <property type="component" value="Unassembled WGS sequence"/>
</dbReference>
<comment type="caution">
    <text evidence="2">The sequence shown here is derived from an EMBL/GenBank/DDBJ whole genome shotgun (WGS) entry which is preliminary data.</text>
</comment>
<proteinExistence type="predicted"/>
<reference evidence="2 3" key="1">
    <citation type="submission" date="2021-10" db="EMBL/GenBank/DDBJ databases">
        <authorList>
            <person name="Chen M."/>
        </authorList>
    </citation>
    <scope>NUCLEOTIDE SEQUENCE [LARGE SCALE GENOMIC DNA]</scope>
    <source>
        <strain evidence="2 3">H3-26</strain>
    </source>
</reference>
<feature type="domain" description="Helix-turn-helix" evidence="1">
    <location>
        <begin position="8"/>
        <end position="56"/>
    </location>
</feature>
<name>A0ABS8BMB2_9NEIS</name>
<dbReference type="Pfam" id="PF12728">
    <property type="entry name" value="HTH_17"/>
    <property type="match status" value="1"/>
</dbReference>
<keyword evidence="3" id="KW-1185">Reference proteome</keyword>
<dbReference type="EMBL" id="JAJAWG010000007">
    <property type="protein sequence ID" value="MCB5196864.1"/>
    <property type="molecule type" value="Genomic_DNA"/>
</dbReference>
<evidence type="ECO:0000313" key="2">
    <source>
        <dbReference type="EMBL" id="MCB5196864.1"/>
    </source>
</evidence>